<dbReference type="Proteomes" id="UP001596022">
    <property type="component" value="Unassembled WGS sequence"/>
</dbReference>
<dbReference type="InterPro" id="IPR041490">
    <property type="entry name" value="KstR2_TetR_C"/>
</dbReference>
<evidence type="ECO:0000259" key="3">
    <source>
        <dbReference type="PROSITE" id="PS50977"/>
    </source>
</evidence>
<dbReference type="InterPro" id="IPR036271">
    <property type="entry name" value="Tet_transcr_reg_TetR-rel_C_sf"/>
</dbReference>
<reference evidence="5" key="1">
    <citation type="journal article" date="2019" name="Int. J. Syst. Evol. Microbiol.">
        <title>The Global Catalogue of Microorganisms (GCM) 10K type strain sequencing project: providing services to taxonomists for standard genome sequencing and annotation.</title>
        <authorList>
            <consortium name="The Broad Institute Genomics Platform"/>
            <consortium name="The Broad Institute Genome Sequencing Center for Infectious Disease"/>
            <person name="Wu L."/>
            <person name="Ma J."/>
        </authorList>
    </citation>
    <scope>NUCLEOTIDE SEQUENCE [LARGE SCALE GENOMIC DNA]</scope>
    <source>
        <strain evidence="5">CGMCC 1.16306</strain>
    </source>
</reference>
<dbReference type="Pfam" id="PF00440">
    <property type="entry name" value="TetR_N"/>
    <property type="match status" value="1"/>
</dbReference>
<keyword evidence="1 2" id="KW-0238">DNA-binding</keyword>
<gene>
    <name evidence="4" type="ORF">ACFO4N_14335</name>
</gene>
<dbReference type="Gene3D" id="1.10.357.10">
    <property type="entry name" value="Tetracycline Repressor, domain 2"/>
    <property type="match status" value="1"/>
</dbReference>
<dbReference type="PRINTS" id="PR00455">
    <property type="entry name" value="HTHTETR"/>
</dbReference>
<comment type="caution">
    <text evidence="4">The sequence shown here is derived from an EMBL/GenBank/DDBJ whole genome shotgun (WGS) entry which is preliminary data.</text>
</comment>
<dbReference type="SUPFAM" id="SSF48498">
    <property type="entry name" value="Tetracyclin repressor-like, C-terminal domain"/>
    <property type="match status" value="1"/>
</dbReference>
<name>A0ABV9GRJ7_9BACL</name>
<evidence type="ECO:0000313" key="4">
    <source>
        <dbReference type="EMBL" id="MFC4619887.1"/>
    </source>
</evidence>
<dbReference type="EMBL" id="JBHSFW010000013">
    <property type="protein sequence ID" value="MFC4619887.1"/>
    <property type="molecule type" value="Genomic_DNA"/>
</dbReference>
<feature type="DNA-binding region" description="H-T-H motif" evidence="2">
    <location>
        <begin position="40"/>
        <end position="59"/>
    </location>
</feature>
<dbReference type="InterPro" id="IPR009057">
    <property type="entry name" value="Homeodomain-like_sf"/>
</dbReference>
<protein>
    <submittedName>
        <fullName evidence="4">TetR family transcriptional regulator</fullName>
    </submittedName>
</protein>
<organism evidence="4 5">
    <name type="scientific">Camelliibacillus cellulosilyticus</name>
    <dbReference type="NCBI Taxonomy" id="2174486"/>
    <lineage>
        <taxon>Bacteria</taxon>
        <taxon>Bacillati</taxon>
        <taxon>Bacillota</taxon>
        <taxon>Bacilli</taxon>
        <taxon>Bacillales</taxon>
        <taxon>Sporolactobacillaceae</taxon>
        <taxon>Camelliibacillus</taxon>
    </lineage>
</organism>
<dbReference type="PANTHER" id="PTHR43479:SF11">
    <property type="entry name" value="ACREF_ENVCD OPERON REPRESSOR-RELATED"/>
    <property type="match status" value="1"/>
</dbReference>
<keyword evidence="5" id="KW-1185">Reference proteome</keyword>
<dbReference type="InterPro" id="IPR001647">
    <property type="entry name" value="HTH_TetR"/>
</dbReference>
<dbReference type="SUPFAM" id="SSF46689">
    <property type="entry name" value="Homeodomain-like"/>
    <property type="match status" value="1"/>
</dbReference>
<feature type="domain" description="HTH tetR-type" evidence="3">
    <location>
        <begin position="17"/>
        <end position="77"/>
    </location>
</feature>
<dbReference type="RefSeq" id="WP_376846977.1">
    <property type="nucleotide sequence ID" value="NZ_JBHSFW010000013.1"/>
</dbReference>
<evidence type="ECO:0000256" key="2">
    <source>
        <dbReference type="PROSITE-ProRule" id="PRU00335"/>
    </source>
</evidence>
<sequence length="213" mass="24202">MAQKNVETSVKDEELVKKRRDQLVKAAVELFTKKGFHRTTTREIAKTSGFSIGTLYEYIRTKEDVLYLVCDDIYSKVSERLKASIALEGDGIASLRAAIISCIKVVDEMKDEVLVMYQEAKSLSKESLPYVLNKELEMATLFEEVLQHAINSGDLSLTDKEKTFYAHHILVQCQMWAFRRWGLAKTFTLQEFADLQTEAILNGITQNKPAPSI</sequence>
<dbReference type="PANTHER" id="PTHR43479">
    <property type="entry name" value="ACREF/ENVCD OPERON REPRESSOR-RELATED"/>
    <property type="match status" value="1"/>
</dbReference>
<dbReference type="PROSITE" id="PS50977">
    <property type="entry name" value="HTH_TETR_2"/>
    <property type="match status" value="1"/>
</dbReference>
<proteinExistence type="predicted"/>
<accession>A0ABV9GRJ7</accession>
<dbReference type="InterPro" id="IPR050624">
    <property type="entry name" value="HTH-type_Tx_Regulator"/>
</dbReference>
<evidence type="ECO:0000256" key="1">
    <source>
        <dbReference type="ARBA" id="ARBA00023125"/>
    </source>
</evidence>
<dbReference type="Pfam" id="PF17932">
    <property type="entry name" value="TetR_C_24"/>
    <property type="match status" value="1"/>
</dbReference>
<evidence type="ECO:0000313" key="5">
    <source>
        <dbReference type="Proteomes" id="UP001596022"/>
    </source>
</evidence>
<dbReference type="Gene3D" id="1.10.10.60">
    <property type="entry name" value="Homeodomain-like"/>
    <property type="match status" value="1"/>
</dbReference>